<sequence length="184" mass="20520">MFTWQGDANLAIEDLDRSVELPLDPILDTETLSRLSGSLGMDVARSGLTGYGDQRYLQRPQASAPTGSTSTAHSDTLLSDFGRSGSEEAPLAEPIVTQTTIRDKPNPRAKRKAVPSDEEEPTSDTLAKRQRNTIAARRYRQKGRDRIAELEVSLKSVQEERDQLKLQLARKEAEVDALREMLRK</sequence>
<keyword evidence="2" id="KW-0805">Transcription regulation</keyword>
<keyword evidence="4" id="KW-0804">Transcription</keyword>
<evidence type="ECO:0000313" key="9">
    <source>
        <dbReference type="EMBL" id="KAF6808316.1"/>
    </source>
</evidence>
<dbReference type="PROSITE" id="PS50217">
    <property type="entry name" value="BZIP"/>
    <property type="match status" value="1"/>
</dbReference>
<dbReference type="InterPro" id="IPR004827">
    <property type="entry name" value="bZIP"/>
</dbReference>
<dbReference type="InterPro" id="IPR046347">
    <property type="entry name" value="bZIP_sf"/>
</dbReference>
<dbReference type="Pfam" id="PF07716">
    <property type="entry name" value="bZIP_2"/>
    <property type="match status" value="1"/>
</dbReference>
<dbReference type="SUPFAM" id="SSF57959">
    <property type="entry name" value="Leucine zipper domain"/>
    <property type="match status" value="1"/>
</dbReference>
<evidence type="ECO:0000313" key="10">
    <source>
        <dbReference type="Proteomes" id="UP000652219"/>
    </source>
</evidence>
<feature type="compositionally biased region" description="Polar residues" evidence="7">
    <location>
        <begin position="60"/>
        <end position="77"/>
    </location>
</feature>
<accession>A0A8H6J8Y7</accession>
<dbReference type="CDD" id="cd14686">
    <property type="entry name" value="bZIP"/>
    <property type="match status" value="1"/>
</dbReference>
<dbReference type="PANTHER" id="PTHR13044:SF38">
    <property type="entry name" value="BZIP DOMAIN-CONTAINING PROTEIN"/>
    <property type="match status" value="1"/>
</dbReference>
<dbReference type="PROSITE" id="PS00036">
    <property type="entry name" value="BZIP_BASIC"/>
    <property type="match status" value="1"/>
</dbReference>
<feature type="domain" description="BZIP" evidence="8">
    <location>
        <begin position="128"/>
        <end position="184"/>
    </location>
</feature>
<evidence type="ECO:0000259" key="8">
    <source>
        <dbReference type="PROSITE" id="PS50217"/>
    </source>
</evidence>
<keyword evidence="6" id="KW-0175">Coiled coil</keyword>
<keyword evidence="3" id="KW-0238">DNA-binding</keyword>
<evidence type="ECO:0000256" key="6">
    <source>
        <dbReference type="SAM" id="Coils"/>
    </source>
</evidence>
<dbReference type="AlphaFoldDB" id="A0A8H6J8Y7"/>
<keyword evidence="5" id="KW-0539">Nucleus</keyword>
<evidence type="ECO:0000256" key="7">
    <source>
        <dbReference type="SAM" id="MobiDB-lite"/>
    </source>
</evidence>
<dbReference type="PANTHER" id="PTHR13044">
    <property type="entry name" value="ACTIVATING TRANSCRIPTION FACTOR ATF 4/5"/>
    <property type="match status" value="1"/>
</dbReference>
<organism evidence="9 10">
    <name type="scientific">Colletotrichum sojae</name>
    <dbReference type="NCBI Taxonomy" id="2175907"/>
    <lineage>
        <taxon>Eukaryota</taxon>
        <taxon>Fungi</taxon>
        <taxon>Dikarya</taxon>
        <taxon>Ascomycota</taxon>
        <taxon>Pezizomycotina</taxon>
        <taxon>Sordariomycetes</taxon>
        <taxon>Hypocreomycetidae</taxon>
        <taxon>Glomerellales</taxon>
        <taxon>Glomerellaceae</taxon>
        <taxon>Colletotrichum</taxon>
        <taxon>Colletotrichum orchidearum species complex</taxon>
    </lineage>
</organism>
<dbReference type="SMART" id="SM00338">
    <property type="entry name" value="BRLZ"/>
    <property type="match status" value="1"/>
</dbReference>
<dbReference type="Gene3D" id="1.20.5.170">
    <property type="match status" value="1"/>
</dbReference>
<dbReference type="Proteomes" id="UP000652219">
    <property type="component" value="Unassembled WGS sequence"/>
</dbReference>
<proteinExistence type="predicted"/>
<keyword evidence="10" id="KW-1185">Reference proteome</keyword>
<gene>
    <name evidence="9" type="ORF">CSOJ01_07639</name>
</gene>
<evidence type="ECO:0000256" key="5">
    <source>
        <dbReference type="ARBA" id="ARBA00023242"/>
    </source>
</evidence>
<name>A0A8H6J8Y7_9PEZI</name>
<evidence type="ECO:0000256" key="4">
    <source>
        <dbReference type="ARBA" id="ARBA00023163"/>
    </source>
</evidence>
<protein>
    <submittedName>
        <fullName evidence="9">BZIP transcription factor JlbA/IDI-4</fullName>
    </submittedName>
</protein>
<evidence type="ECO:0000256" key="2">
    <source>
        <dbReference type="ARBA" id="ARBA00023015"/>
    </source>
</evidence>
<dbReference type="EMBL" id="WIGN01000120">
    <property type="protein sequence ID" value="KAF6808316.1"/>
    <property type="molecule type" value="Genomic_DNA"/>
</dbReference>
<comment type="caution">
    <text evidence="9">The sequence shown here is derived from an EMBL/GenBank/DDBJ whole genome shotgun (WGS) entry which is preliminary data.</text>
</comment>
<evidence type="ECO:0000256" key="1">
    <source>
        <dbReference type="ARBA" id="ARBA00004123"/>
    </source>
</evidence>
<feature type="region of interest" description="Disordered" evidence="7">
    <location>
        <begin position="52"/>
        <end position="139"/>
    </location>
</feature>
<reference evidence="9 10" key="1">
    <citation type="journal article" date="2020" name="Phytopathology">
        <title>Genome Sequence Resources of Colletotrichum truncatum, C. plurivorum, C. musicola, and C. sojae: Four Species Pathogenic to Soybean (Glycine max).</title>
        <authorList>
            <person name="Rogerio F."/>
            <person name="Boufleur T.R."/>
            <person name="Ciampi-Guillardi M."/>
            <person name="Sukno S.A."/>
            <person name="Thon M.R."/>
            <person name="Massola Junior N.S."/>
            <person name="Baroncelli R."/>
        </authorList>
    </citation>
    <scope>NUCLEOTIDE SEQUENCE [LARGE SCALE GENOMIC DNA]</scope>
    <source>
        <strain evidence="9 10">LFN0009</strain>
    </source>
</reference>
<evidence type="ECO:0000256" key="3">
    <source>
        <dbReference type="ARBA" id="ARBA00023125"/>
    </source>
</evidence>
<dbReference type="GO" id="GO:0001228">
    <property type="term" value="F:DNA-binding transcription activator activity, RNA polymerase II-specific"/>
    <property type="evidence" value="ECO:0007669"/>
    <property type="project" value="TreeGrafter"/>
</dbReference>
<comment type="subcellular location">
    <subcellularLocation>
        <location evidence="1">Nucleus</location>
    </subcellularLocation>
</comment>
<dbReference type="GO" id="GO:0000977">
    <property type="term" value="F:RNA polymerase II transcription regulatory region sequence-specific DNA binding"/>
    <property type="evidence" value="ECO:0007669"/>
    <property type="project" value="TreeGrafter"/>
</dbReference>
<dbReference type="GO" id="GO:0005634">
    <property type="term" value="C:nucleus"/>
    <property type="evidence" value="ECO:0007669"/>
    <property type="project" value="UniProtKB-SubCell"/>
</dbReference>
<feature type="coiled-coil region" evidence="6">
    <location>
        <begin position="140"/>
        <end position="181"/>
    </location>
</feature>